<protein>
    <recommendedName>
        <fullName evidence="6">Isocitrate dehydrogenase [NADP]</fullName>
        <ecNumber evidence="5">1.1.1.42</ecNumber>
    </recommendedName>
    <alternativeName>
        <fullName evidence="15">IDP</fullName>
    </alternativeName>
    <alternativeName>
        <fullName evidence="16">NADP(+)-specific ICDH</fullName>
    </alternativeName>
    <alternativeName>
        <fullName evidence="17">Oxalosuccinate decarboxylase</fullName>
    </alternativeName>
</protein>
<dbReference type="GO" id="GO:0006097">
    <property type="term" value="P:glyoxylate cycle"/>
    <property type="evidence" value="ECO:0007669"/>
    <property type="project" value="UniProtKB-KW"/>
</dbReference>
<evidence type="ECO:0000256" key="10">
    <source>
        <dbReference type="ARBA" id="ARBA00022842"/>
    </source>
</evidence>
<keyword evidence="7" id="KW-0329">Glyoxylate bypass</keyword>
<dbReference type="AlphaFoldDB" id="A0A7V4XU55"/>
<dbReference type="InterPro" id="IPR046997">
    <property type="entry name" value="Isocitrate_DH_TT1725_C_sf"/>
</dbReference>
<evidence type="ECO:0000256" key="4">
    <source>
        <dbReference type="ARBA" id="ARBA00011738"/>
    </source>
</evidence>
<keyword evidence="9" id="KW-0479">Metal-binding</keyword>
<accession>A0A7V4XU55</accession>
<evidence type="ECO:0000256" key="11">
    <source>
        <dbReference type="ARBA" id="ARBA00022857"/>
    </source>
</evidence>
<dbReference type="GO" id="GO:0000287">
    <property type="term" value="F:magnesium ion binding"/>
    <property type="evidence" value="ECO:0007669"/>
    <property type="project" value="InterPro"/>
</dbReference>
<dbReference type="GO" id="GO:0004450">
    <property type="term" value="F:isocitrate dehydrogenase (NADP+) activity"/>
    <property type="evidence" value="ECO:0007669"/>
    <property type="project" value="UniProtKB-EC"/>
</dbReference>
<keyword evidence="10" id="KW-0460">Magnesium</keyword>
<comment type="cofactor">
    <cofactor evidence="2">
        <name>Mg(2+)</name>
        <dbReference type="ChEBI" id="CHEBI:18420"/>
    </cofactor>
</comment>
<evidence type="ECO:0000259" key="19">
    <source>
        <dbReference type="SMART" id="SM01329"/>
    </source>
</evidence>
<keyword evidence="8" id="KW-0816">Tricarboxylic acid cycle</keyword>
<organism evidence="20">
    <name type="scientific">Acidobacterium capsulatum</name>
    <dbReference type="NCBI Taxonomy" id="33075"/>
    <lineage>
        <taxon>Bacteria</taxon>
        <taxon>Pseudomonadati</taxon>
        <taxon>Acidobacteriota</taxon>
        <taxon>Terriglobia</taxon>
        <taxon>Terriglobales</taxon>
        <taxon>Acidobacteriaceae</taxon>
        <taxon>Acidobacterium</taxon>
    </lineage>
</organism>
<dbReference type="GO" id="GO:0006102">
    <property type="term" value="P:isocitrate metabolic process"/>
    <property type="evidence" value="ECO:0007669"/>
    <property type="project" value="TreeGrafter"/>
</dbReference>
<comment type="similarity">
    <text evidence="3">Belongs to the isocitrate and isopropylmalate dehydrogenases family.</text>
</comment>
<name>A0A7V4XU55_9BACT</name>
<evidence type="ECO:0000256" key="15">
    <source>
        <dbReference type="ARBA" id="ARBA00029765"/>
    </source>
</evidence>
<evidence type="ECO:0000256" key="12">
    <source>
        <dbReference type="ARBA" id="ARBA00023002"/>
    </source>
</evidence>
<keyword evidence="11" id="KW-0521">NADP</keyword>
<proteinExistence type="inferred from homology"/>
<sequence length="502" mass="54523">MHSPSTELEQAEPAQASKLTPISVTVAAGDGIGPEITAAVMSILSAAGARLDAEYVEVGEQVYLRGNTSGIPQEAWDSIARTRVMLKGPITTPQGGGYKSLNVTMRKTLGLYANVRPCRTYKPIVTTRHPDMDVVIVRENEEDLYAGIEHRQTQDVAQCLKLITRSGSERIARYAFEYARQHGRSKITCMIKDNIMKLTDGLFHRVFDEVAREYPEIQAHSQIVDFGMANFVHRPEDYDVVLLPNLYGDILSDIAAQMTGSVGLGGSVNIGSGGAIFEAIHGSAPDLARDVANPSGLLLAAVEMLRHLKLEAIAAKVMNAWLCTLEEGIHTVDIAGAQTKERAGTRRFTEAVIERLGRRPVQLAAVDEPVAQSTEPLDAGVTAGSTSVASVPEEKKTLVGVDVFVDDAGIRPDALAEKLQAASTSEVTLKMITNRGVKVWPNGREETLCTDHWRCRFEGENLKNANVADLLQKLARAGIDFIKTEQLYNFDGKPGYSLGQGQ</sequence>
<evidence type="ECO:0000256" key="3">
    <source>
        <dbReference type="ARBA" id="ARBA00007769"/>
    </source>
</evidence>
<comment type="subunit">
    <text evidence="4">Homodimer.</text>
</comment>
<comment type="catalytic activity">
    <reaction evidence="14">
        <text>D-threo-isocitrate + NADP(+) = 2-oxoglutarate + CO2 + NADPH</text>
        <dbReference type="Rhea" id="RHEA:19629"/>
        <dbReference type="ChEBI" id="CHEBI:15562"/>
        <dbReference type="ChEBI" id="CHEBI:16526"/>
        <dbReference type="ChEBI" id="CHEBI:16810"/>
        <dbReference type="ChEBI" id="CHEBI:57783"/>
        <dbReference type="ChEBI" id="CHEBI:58349"/>
        <dbReference type="EC" id="1.1.1.42"/>
    </reaction>
</comment>
<dbReference type="EMBL" id="DTKL01000061">
    <property type="protein sequence ID" value="HGY94930.1"/>
    <property type="molecule type" value="Genomic_DNA"/>
</dbReference>
<evidence type="ECO:0000256" key="18">
    <source>
        <dbReference type="ARBA" id="ARBA00046127"/>
    </source>
</evidence>
<dbReference type="InterPro" id="IPR024084">
    <property type="entry name" value="IsoPropMal-DH-like_dom"/>
</dbReference>
<dbReference type="GO" id="GO:0051287">
    <property type="term" value="F:NAD binding"/>
    <property type="evidence" value="ECO:0007669"/>
    <property type="project" value="InterPro"/>
</dbReference>
<dbReference type="SUPFAM" id="SSF53659">
    <property type="entry name" value="Isocitrate/Isopropylmalate dehydrogenase-like"/>
    <property type="match status" value="1"/>
</dbReference>
<reference evidence="20" key="1">
    <citation type="journal article" date="2020" name="mSystems">
        <title>Genome- and Community-Level Interaction Insights into Carbon Utilization and Element Cycling Functions of Hydrothermarchaeota in Hydrothermal Sediment.</title>
        <authorList>
            <person name="Zhou Z."/>
            <person name="Liu Y."/>
            <person name="Xu W."/>
            <person name="Pan J."/>
            <person name="Luo Z.H."/>
            <person name="Li M."/>
        </authorList>
    </citation>
    <scope>NUCLEOTIDE SEQUENCE [LARGE SCALE GENOMIC DNA]</scope>
    <source>
        <strain evidence="20">SpSt-855</strain>
    </source>
</reference>
<evidence type="ECO:0000256" key="2">
    <source>
        <dbReference type="ARBA" id="ARBA00001946"/>
    </source>
</evidence>
<dbReference type="Pfam" id="PF00180">
    <property type="entry name" value="Iso_dh"/>
    <property type="match status" value="1"/>
</dbReference>
<evidence type="ECO:0000256" key="13">
    <source>
        <dbReference type="ARBA" id="ARBA00023211"/>
    </source>
</evidence>
<dbReference type="EC" id="1.1.1.42" evidence="5"/>
<dbReference type="GO" id="GO:0004449">
    <property type="term" value="F:isocitrate dehydrogenase (NAD+) activity"/>
    <property type="evidence" value="ECO:0007669"/>
    <property type="project" value="TreeGrafter"/>
</dbReference>
<keyword evidence="13" id="KW-0464">Manganese</keyword>
<dbReference type="NCBIfam" id="TIGR02924">
    <property type="entry name" value="ICDH_alpha"/>
    <property type="match status" value="1"/>
</dbReference>
<comment type="cofactor">
    <cofactor evidence="1">
        <name>Mn(2+)</name>
        <dbReference type="ChEBI" id="CHEBI:29035"/>
    </cofactor>
</comment>
<evidence type="ECO:0000256" key="1">
    <source>
        <dbReference type="ARBA" id="ARBA00001936"/>
    </source>
</evidence>
<dbReference type="SMART" id="SM01329">
    <property type="entry name" value="Iso_dh"/>
    <property type="match status" value="1"/>
</dbReference>
<evidence type="ECO:0000313" key="20">
    <source>
        <dbReference type="EMBL" id="HGY94930.1"/>
    </source>
</evidence>
<evidence type="ECO:0000256" key="17">
    <source>
        <dbReference type="ARBA" id="ARBA00031098"/>
    </source>
</evidence>
<dbReference type="Gene3D" id="3.40.718.10">
    <property type="entry name" value="Isopropylmalate Dehydrogenase"/>
    <property type="match status" value="1"/>
</dbReference>
<dbReference type="InterPro" id="IPR019818">
    <property type="entry name" value="IsoCit/isopropylmalate_DH_CS"/>
</dbReference>
<evidence type="ECO:0000256" key="5">
    <source>
        <dbReference type="ARBA" id="ARBA00013013"/>
    </source>
</evidence>
<dbReference type="GO" id="GO:0006099">
    <property type="term" value="P:tricarboxylic acid cycle"/>
    <property type="evidence" value="ECO:0007669"/>
    <property type="project" value="UniProtKB-KW"/>
</dbReference>
<evidence type="ECO:0000256" key="8">
    <source>
        <dbReference type="ARBA" id="ARBA00022532"/>
    </source>
</evidence>
<gene>
    <name evidence="20" type="ORF">ENW50_09655</name>
</gene>
<dbReference type="Pfam" id="PF18324">
    <property type="entry name" value="Isocitrate_DH_C_bact"/>
    <property type="match status" value="1"/>
</dbReference>
<evidence type="ECO:0000256" key="9">
    <source>
        <dbReference type="ARBA" id="ARBA00022723"/>
    </source>
</evidence>
<comment type="caution">
    <text evidence="20">The sequence shown here is derived from an EMBL/GenBank/DDBJ whole genome shotgun (WGS) entry which is preliminary data.</text>
</comment>
<evidence type="ECO:0000256" key="16">
    <source>
        <dbReference type="ARBA" id="ARBA00029990"/>
    </source>
</evidence>
<comment type="function">
    <text evidence="18">Catalyzes the oxidative decarboxylation of isocitrate to 2-oxoglutarate and carbon dioxide with the concomitant reduction of NADP(+).</text>
</comment>
<evidence type="ECO:0000256" key="7">
    <source>
        <dbReference type="ARBA" id="ARBA00022435"/>
    </source>
</evidence>
<feature type="domain" description="Isopropylmalate dehydrogenase-like" evidence="19">
    <location>
        <begin position="23"/>
        <end position="352"/>
    </location>
</feature>
<evidence type="ECO:0000256" key="6">
    <source>
        <dbReference type="ARBA" id="ARBA00019562"/>
    </source>
</evidence>
<dbReference type="PROSITE" id="PS00470">
    <property type="entry name" value="IDH_IMDH"/>
    <property type="match status" value="1"/>
</dbReference>
<dbReference type="InterPro" id="IPR014273">
    <property type="entry name" value="Isocitrate_DH_bac-typ"/>
</dbReference>
<evidence type="ECO:0000256" key="14">
    <source>
        <dbReference type="ARBA" id="ARBA00023554"/>
    </source>
</evidence>
<dbReference type="PANTHER" id="PTHR11835:SF43">
    <property type="entry name" value="ISOPROPYLMALATE DEHYDROGENASE-LIKE DOMAIN-CONTAINING PROTEIN"/>
    <property type="match status" value="1"/>
</dbReference>
<dbReference type="NCBIfam" id="NF006673">
    <property type="entry name" value="PRK09222.1"/>
    <property type="match status" value="1"/>
</dbReference>
<dbReference type="PANTHER" id="PTHR11835">
    <property type="entry name" value="DECARBOXYLATING DEHYDROGENASES-ISOCITRATE, ISOPROPYLMALATE, TARTRATE"/>
    <property type="match status" value="1"/>
</dbReference>
<dbReference type="Gene3D" id="3.30.70.1570">
    <property type="match status" value="1"/>
</dbReference>
<dbReference type="InterPro" id="IPR040978">
    <property type="entry name" value="Isocitrate_DH_TT1725_C"/>
</dbReference>
<keyword evidence="12 20" id="KW-0560">Oxidoreductase</keyword>